<feature type="region of interest" description="Disordered" evidence="1">
    <location>
        <begin position="52"/>
        <end position="91"/>
    </location>
</feature>
<sequence>MHQTLKGKEEEAALAIWDCGSPLYDSYELASVSYLIERHLMALPSPGGSSRRFIANFSHSSSPETTTSSRSTRTTSTAKEGKGSSRSMVGNLREIVGIKMWKRKGLSGGRKDKTKKMKSTTGFSGFYSKFGLWRKKECR</sequence>
<gene>
    <name evidence="2" type="ORF">M0R45_034199</name>
</gene>
<comment type="caution">
    <text evidence="2">The sequence shown here is derived from an EMBL/GenBank/DDBJ whole genome shotgun (WGS) entry which is preliminary data.</text>
</comment>
<protein>
    <submittedName>
        <fullName evidence="2">Uncharacterized protein</fullName>
    </submittedName>
</protein>
<reference evidence="2 3" key="1">
    <citation type="journal article" date="2023" name="G3 (Bethesda)">
        <title>A chromosome-length genome assembly and annotation of blackberry (Rubus argutus, cv. 'Hillquist').</title>
        <authorList>
            <person name="Bruna T."/>
            <person name="Aryal R."/>
            <person name="Dudchenko O."/>
            <person name="Sargent D.J."/>
            <person name="Mead D."/>
            <person name="Buti M."/>
            <person name="Cavallini A."/>
            <person name="Hytonen T."/>
            <person name="Andres J."/>
            <person name="Pham M."/>
            <person name="Weisz D."/>
            <person name="Mascagni F."/>
            <person name="Usai G."/>
            <person name="Natali L."/>
            <person name="Bassil N."/>
            <person name="Fernandez G.E."/>
            <person name="Lomsadze A."/>
            <person name="Armour M."/>
            <person name="Olukolu B."/>
            <person name="Poorten T."/>
            <person name="Britton C."/>
            <person name="Davik J."/>
            <person name="Ashrafi H."/>
            <person name="Aiden E.L."/>
            <person name="Borodovsky M."/>
            <person name="Worthington M."/>
        </authorList>
    </citation>
    <scope>NUCLEOTIDE SEQUENCE [LARGE SCALE GENOMIC DNA]</scope>
    <source>
        <strain evidence="2">PI 553951</strain>
    </source>
</reference>
<evidence type="ECO:0000256" key="1">
    <source>
        <dbReference type="SAM" id="MobiDB-lite"/>
    </source>
</evidence>
<organism evidence="2 3">
    <name type="scientific">Rubus argutus</name>
    <name type="common">Southern blackberry</name>
    <dbReference type="NCBI Taxonomy" id="59490"/>
    <lineage>
        <taxon>Eukaryota</taxon>
        <taxon>Viridiplantae</taxon>
        <taxon>Streptophyta</taxon>
        <taxon>Embryophyta</taxon>
        <taxon>Tracheophyta</taxon>
        <taxon>Spermatophyta</taxon>
        <taxon>Magnoliopsida</taxon>
        <taxon>eudicotyledons</taxon>
        <taxon>Gunneridae</taxon>
        <taxon>Pentapetalae</taxon>
        <taxon>rosids</taxon>
        <taxon>fabids</taxon>
        <taxon>Rosales</taxon>
        <taxon>Rosaceae</taxon>
        <taxon>Rosoideae</taxon>
        <taxon>Rosoideae incertae sedis</taxon>
        <taxon>Rubus</taxon>
    </lineage>
</organism>
<keyword evidence="3" id="KW-1185">Reference proteome</keyword>
<dbReference type="EMBL" id="JBEDUW010000007">
    <property type="protein sequence ID" value="KAK9910230.1"/>
    <property type="molecule type" value="Genomic_DNA"/>
</dbReference>
<dbReference type="PANTHER" id="PTHR33978">
    <property type="entry name" value="SERINE/THREONINE-KINASE"/>
    <property type="match status" value="1"/>
</dbReference>
<dbReference type="PANTHER" id="PTHR33978:SF18">
    <property type="entry name" value="OS01G0656300 PROTEIN"/>
    <property type="match status" value="1"/>
</dbReference>
<evidence type="ECO:0000313" key="2">
    <source>
        <dbReference type="EMBL" id="KAK9910230.1"/>
    </source>
</evidence>
<proteinExistence type="predicted"/>
<dbReference type="Proteomes" id="UP001457282">
    <property type="component" value="Unassembled WGS sequence"/>
</dbReference>
<evidence type="ECO:0000313" key="3">
    <source>
        <dbReference type="Proteomes" id="UP001457282"/>
    </source>
</evidence>
<dbReference type="AlphaFoldDB" id="A0AAW1VQP5"/>
<name>A0AAW1VQP5_RUBAR</name>
<accession>A0AAW1VQP5</accession>
<feature type="compositionally biased region" description="Low complexity" evidence="1">
    <location>
        <begin position="60"/>
        <end position="77"/>
    </location>
</feature>